<evidence type="ECO:0000256" key="2">
    <source>
        <dbReference type="ARBA" id="ARBA00022840"/>
    </source>
</evidence>
<evidence type="ECO:0000256" key="1">
    <source>
        <dbReference type="ARBA" id="ARBA00022741"/>
    </source>
</evidence>
<dbReference type="GO" id="GO:0030687">
    <property type="term" value="C:preribosome, large subunit precursor"/>
    <property type="evidence" value="ECO:0007669"/>
    <property type="project" value="TreeGrafter"/>
</dbReference>
<dbReference type="Gene3D" id="3.40.50.300">
    <property type="entry name" value="P-loop containing nucleotide triphosphate hydrolases"/>
    <property type="match status" value="1"/>
</dbReference>
<proteinExistence type="predicted"/>
<dbReference type="Pfam" id="PF07728">
    <property type="entry name" value="AAA_5"/>
    <property type="match status" value="1"/>
</dbReference>
<organism evidence="5 6">
    <name type="scientific">Halorientalis persicus</name>
    <dbReference type="NCBI Taxonomy" id="1367881"/>
    <lineage>
        <taxon>Archaea</taxon>
        <taxon>Methanobacteriati</taxon>
        <taxon>Methanobacteriota</taxon>
        <taxon>Stenosarchaea group</taxon>
        <taxon>Halobacteria</taxon>
        <taxon>Halobacteriales</taxon>
        <taxon>Haloarculaceae</taxon>
        <taxon>Halorientalis</taxon>
    </lineage>
</organism>
<dbReference type="Gene3D" id="1.10.150.20">
    <property type="entry name" value="5' to 3' exonuclease, C-terminal subdomain"/>
    <property type="match status" value="2"/>
</dbReference>
<dbReference type="GO" id="GO:0000027">
    <property type="term" value="P:ribosomal large subunit assembly"/>
    <property type="evidence" value="ECO:0007669"/>
    <property type="project" value="TreeGrafter"/>
</dbReference>
<keyword evidence="6" id="KW-1185">Reference proteome</keyword>
<dbReference type="InterPro" id="IPR011704">
    <property type="entry name" value="ATPase_dyneun-rel_AAA"/>
</dbReference>
<dbReference type="EMBL" id="FOCX01000026">
    <property type="protein sequence ID" value="SEP00230.1"/>
    <property type="molecule type" value="Genomic_DNA"/>
</dbReference>
<evidence type="ECO:0000256" key="3">
    <source>
        <dbReference type="SAM" id="MobiDB-lite"/>
    </source>
</evidence>
<evidence type="ECO:0000259" key="4">
    <source>
        <dbReference type="Pfam" id="PF07728"/>
    </source>
</evidence>
<gene>
    <name evidence="5" type="ORF">SAMN05216388_102653</name>
</gene>
<feature type="region of interest" description="Disordered" evidence="3">
    <location>
        <begin position="364"/>
        <end position="399"/>
    </location>
</feature>
<dbReference type="AlphaFoldDB" id="A0A1H8UAH3"/>
<feature type="compositionally biased region" description="Basic and acidic residues" evidence="3">
    <location>
        <begin position="378"/>
        <end position="393"/>
    </location>
</feature>
<protein>
    <submittedName>
        <fullName evidence="5">AAA domain (Dynein-related subfamily)</fullName>
    </submittedName>
</protein>
<dbReference type="SUPFAM" id="SSF52540">
    <property type="entry name" value="P-loop containing nucleoside triphosphate hydrolases"/>
    <property type="match status" value="1"/>
</dbReference>
<dbReference type="PANTHER" id="PTHR48103:SF2">
    <property type="entry name" value="MIDASIN"/>
    <property type="match status" value="1"/>
</dbReference>
<dbReference type="InterPro" id="IPR027417">
    <property type="entry name" value="P-loop_NTPase"/>
</dbReference>
<accession>A0A1H8UAH3</accession>
<keyword evidence="2" id="KW-0067">ATP-binding</keyword>
<evidence type="ECO:0000313" key="5">
    <source>
        <dbReference type="EMBL" id="SEP00230.1"/>
    </source>
</evidence>
<reference evidence="6" key="1">
    <citation type="submission" date="2016-10" db="EMBL/GenBank/DDBJ databases">
        <authorList>
            <person name="Varghese N."/>
            <person name="Submissions S."/>
        </authorList>
    </citation>
    <scope>NUCLEOTIDE SEQUENCE [LARGE SCALE GENOMIC DNA]</scope>
    <source>
        <strain evidence="6">IBRC-M 10043</strain>
    </source>
</reference>
<evidence type="ECO:0000313" key="6">
    <source>
        <dbReference type="Proteomes" id="UP000198775"/>
    </source>
</evidence>
<dbReference type="Proteomes" id="UP000198775">
    <property type="component" value="Unassembled WGS sequence"/>
</dbReference>
<dbReference type="OrthoDB" id="9837at2157"/>
<dbReference type="GO" id="GO:0005524">
    <property type="term" value="F:ATP binding"/>
    <property type="evidence" value="ECO:0007669"/>
    <property type="project" value="UniProtKB-KW"/>
</dbReference>
<feature type="domain" description="ATPase dynein-related AAA" evidence="4">
    <location>
        <begin position="434"/>
        <end position="570"/>
    </location>
</feature>
<keyword evidence="1" id="KW-0547">Nucleotide-binding</keyword>
<dbReference type="PANTHER" id="PTHR48103">
    <property type="entry name" value="MIDASIN-RELATED"/>
    <property type="match status" value="1"/>
</dbReference>
<name>A0A1H8UAH3_9EURY</name>
<dbReference type="GO" id="GO:0016887">
    <property type="term" value="F:ATP hydrolysis activity"/>
    <property type="evidence" value="ECO:0007669"/>
    <property type="project" value="InterPro"/>
</dbReference>
<sequence length="671" mass="73571">MSTQHHQTAEQETLSHLANRLLAAEGGSVPLETLAMTAADEFGIDADIEQLVNERAGDVYGISRSDDNGKVITSVDPVGDEPDAVAAHFETADFADLNGVTEDIASVLQGLGYSSFEDLSEADPEALQKEIEQELEERADPIDYEALQDEIPAQWQAELENVDAILDALTHAGFSTYRDLAFTDTQDLADAADDHISQYLPPSPLTNLDSVSNTQRDRLQEECLESFRKIADAPIEELAEAGATINEARAEVIKEEAAEKAFCVDLEDADQISTAAEAFVTDVDAEQTSAIIAEATSAIPTAPRLIKQHKQRYESRTNEAGSGTARVVDVDSVDADVPDPRYQAIAECDITDADSVYYSEIGQHADDPEQTGLPVNATDDHPSIPKPETHPDAGDDALPVADGEVIPPAVPVEPRLQVQMDVLIANKLARGLVPVCIEGPRGAGKNYLIKYLAYKTNNGYRSIDADRTTTPDDLFGPLTPDENGVIEPRSGPVKQALLNGEWLVINEFPTMRAGAAMAMHRLLNEGKLLIKSHGQLVEPHPQARIIVTMNPPTREYRDSEPMNSATRERFRRFQHQYPQDVKTETEAVARQANRNWQTASRETLRQLVEMAHKTRENESWPTVSTRSLMTVCEHIDDGASPRAAMKNVLWAVAEPNQNPDAAHQTLRNIVD</sequence>
<dbReference type="RefSeq" id="WP_211611403.1">
    <property type="nucleotide sequence ID" value="NZ_FOCX01000026.1"/>
</dbReference>